<dbReference type="GO" id="GO:0005886">
    <property type="term" value="C:plasma membrane"/>
    <property type="evidence" value="ECO:0007669"/>
    <property type="project" value="TreeGrafter"/>
</dbReference>
<keyword evidence="4 7" id="KW-1133">Transmembrane helix</keyword>
<feature type="region of interest" description="Disordered" evidence="6">
    <location>
        <begin position="1"/>
        <end position="22"/>
    </location>
</feature>
<evidence type="ECO:0000313" key="9">
    <source>
        <dbReference type="EMBL" id="OGC81312.1"/>
    </source>
</evidence>
<dbReference type="Pfam" id="PF08478">
    <property type="entry name" value="POTRA_1"/>
    <property type="match status" value="1"/>
</dbReference>
<dbReference type="InterPro" id="IPR013685">
    <property type="entry name" value="POTRA_FtsQ_type"/>
</dbReference>
<evidence type="ECO:0000256" key="4">
    <source>
        <dbReference type="ARBA" id="ARBA00022989"/>
    </source>
</evidence>
<dbReference type="Gene3D" id="3.10.20.310">
    <property type="entry name" value="membrane protein fhac"/>
    <property type="match status" value="1"/>
</dbReference>
<dbReference type="PANTHER" id="PTHR37820:SF1">
    <property type="entry name" value="CELL DIVISION PROTEIN FTSQ"/>
    <property type="match status" value="1"/>
</dbReference>
<evidence type="ECO:0000256" key="7">
    <source>
        <dbReference type="SAM" id="Phobius"/>
    </source>
</evidence>
<dbReference type="PANTHER" id="PTHR37820">
    <property type="entry name" value="CELL DIVISION PROTEIN DIVIB"/>
    <property type="match status" value="1"/>
</dbReference>
<comment type="caution">
    <text evidence="9">The sequence shown here is derived from an EMBL/GenBank/DDBJ whole genome shotgun (WGS) entry which is preliminary data.</text>
</comment>
<organism evidence="9 10">
    <name type="scientific">Candidatus Abawacabacteria bacterium RIFCSPHIGHO2_01_FULL_46_8</name>
    <dbReference type="NCBI Taxonomy" id="1817815"/>
    <lineage>
        <taxon>Bacteria</taxon>
        <taxon>Candidatus Abawacaibacteriota</taxon>
    </lineage>
</organism>
<evidence type="ECO:0000313" key="10">
    <source>
        <dbReference type="Proteomes" id="UP000177521"/>
    </source>
</evidence>
<keyword evidence="3 7" id="KW-0812">Transmembrane</keyword>
<feature type="transmembrane region" description="Helical" evidence="7">
    <location>
        <begin position="48"/>
        <end position="69"/>
    </location>
</feature>
<gene>
    <name evidence="9" type="ORF">A2788_01615</name>
</gene>
<keyword evidence="5" id="KW-0131">Cell cycle</keyword>
<dbReference type="GO" id="GO:0051301">
    <property type="term" value="P:cell division"/>
    <property type="evidence" value="ECO:0007669"/>
    <property type="project" value="UniProtKB-KW"/>
</dbReference>
<dbReference type="AlphaFoldDB" id="A0A1F4XI04"/>
<evidence type="ECO:0000256" key="5">
    <source>
        <dbReference type="ARBA" id="ARBA00023306"/>
    </source>
</evidence>
<sequence>MSSLDLYSASHNQQSPKKWRSSSNVARKAQRFYWQKRFRFGLSVFGKLSLFAAAIYLIWVIVFSGFFLIKTIDVRGAKYYVSAARVEKALVNFKGRHLLTLSNQKAKEQLLEIMPELDGTTISKRFPATLVVEVKSYRPVAIWRQEYFEPRYLVAENGMIVASVFGEQEHNANLLNIFTPAEFVKIEDKKVEKTSFEIDGAKDDRTQGIEGIELGAAFDDAALVTALKPAAVKQQQREVPLELPLGEKVISVALIDQIQQLLAEFDYKIGVSVQEVWYFPVEDELHLVTHPGWRIKFALARDLGSQLGDMAAALTELNFVQRDFRYIDLRIANKIFICREQMCA</sequence>
<name>A0A1F4XI04_9BACT</name>
<evidence type="ECO:0000256" key="3">
    <source>
        <dbReference type="ARBA" id="ARBA00022692"/>
    </source>
</evidence>
<keyword evidence="2" id="KW-0132">Cell division</keyword>
<reference evidence="9 10" key="1">
    <citation type="journal article" date="2016" name="Nat. Commun.">
        <title>Thousands of microbial genomes shed light on interconnected biogeochemical processes in an aquifer system.</title>
        <authorList>
            <person name="Anantharaman K."/>
            <person name="Brown C.T."/>
            <person name="Hug L.A."/>
            <person name="Sharon I."/>
            <person name="Castelle C.J."/>
            <person name="Probst A.J."/>
            <person name="Thomas B.C."/>
            <person name="Singh A."/>
            <person name="Wilkins M.J."/>
            <person name="Karaoz U."/>
            <person name="Brodie E.L."/>
            <person name="Williams K.H."/>
            <person name="Hubbard S.S."/>
            <person name="Banfield J.F."/>
        </authorList>
    </citation>
    <scope>NUCLEOTIDE SEQUENCE [LARGE SCALE GENOMIC DNA]</scope>
</reference>
<feature type="domain" description="POTRA" evidence="8">
    <location>
        <begin position="68"/>
        <end position="135"/>
    </location>
</feature>
<keyword evidence="1" id="KW-1003">Cell membrane</keyword>
<evidence type="ECO:0000256" key="2">
    <source>
        <dbReference type="ARBA" id="ARBA00022618"/>
    </source>
</evidence>
<evidence type="ECO:0000259" key="8">
    <source>
        <dbReference type="Pfam" id="PF08478"/>
    </source>
</evidence>
<evidence type="ECO:0000256" key="6">
    <source>
        <dbReference type="SAM" id="MobiDB-lite"/>
    </source>
</evidence>
<keyword evidence="7" id="KW-0472">Membrane</keyword>
<accession>A0A1F4XI04</accession>
<dbReference type="InterPro" id="IPR050487">
    <property type="entry name" value="FtsQ_DivIB"/>
</dbReference>
<protein>
    <recommendedName>
        <fullName evidence="8">POTRA domain-containing protein</fullName>
    </recommendedName>
</protein>
<evidence type="ECO:0000256" key="1">
    <source>
        <dbReference type="ARBA" id="ARBA00022475"/>
    </source>
</evidence>
<dbReference type="EMBL" id="MEWS01000043">
    <property type="protein sequence ID" value="OGC81312.1"/>
    <property type="molecule type" value="Genomic_DNA"/>
</dbReference>
<proteinExistence type="predicted"/>
<dbReference type="Proteomes" id="UP000177521">
    <property type="component" value="Unassembled WGS sequence"/>
</dbReference>